<evidence type="ECO:0000256" key="11">
    <source>
        <dbReference type="PIRSR" id="PIRSR001191-2"/>
    </source>
</evidence>
<dbReference type="SMART" id="SM00235">
    <property type="entry name" value="ZnMc"/>
    <property type="match status" value="1"/>
</dbReference>
<feature type="binding site" evidence="12">
    <location>
        <position position="491"/>
    </location>
    <ligand>
        <name>Ca(2+)</name>
        <dbReference type="ChEBI" id="CHEBI:29108"/>
        <label>4</label>
    </ligand>
</feature>
<dbReference type="GO" id="GO:0030198">
    <property type="term" value="P:extracellular matrix organization"/>
    <property type="evidence" value="ECO:0007669"/>
    <property type="project" value="TreeGrafter"/>
</dbReference>
<dbReference type="InterPro" id="IPR021158">
    <property type="entry name" value="Pept_M10A_Zn_BS"/>
</dbReference>
<feature type="region of interest" description="Disordered" evidence="15">
    <location>
        <begin position="342"/>
        <end position="485"/>
    </location>
</feature>
<dbReference type="Gene3D" id="3.40.390.10">
    <property type="entry name" value="Collagenase (Catalytic Domain)"/>
    <property type="match status" value="1"/>
</dbReference>
<keyword evidence="4 16" id="KW-0732">Signal</keyword>
<evidence type="ECO:0000256" key="4">
    <source>
        <dbReference type="ARBA" id="ARBA00022729"/>
    </source>
</evidence>
<evidence type="ECO:0000256" key="13">
    <source>
        <dbReference type="PIRSR" id="PIRSR621190-4"/>
    </source>
</evidence>
<dbReference type="InterPro" id="IPR033739">
    <property type="entry name" value="M10A_MMP"/>
</dbReference>
<evidence type="ECO:0000256" key="6">
    <source>
        <dbReference type="ARBA" id="ARBA00022801"/>
    </source>
</evidence>
<evidence type="ECO:0000256" key="3">
    <source>
        <dbReference type="ARBA" id="ARBA00022723"/>
    </source>
</evidence>
<dbReference type="EMBL" id="CAXKWB010018374">
    <property type="protein sequence ID" value="CAL4120847.1"/>
    <property type="molecule type" value="Genomic_DNA"/>
</dbReference>
<dbReference type="GO" id="GO:0006508">
    <property type="term" value="P:proteolysis"/>
    <property type="evidence" value="ECO:0007669"/>
    <property type="project" value="UniProtKB-KW"/>
</dbReference>
<evidence type="ECO:0000256" key="7">
    <source>
        <dbReference type="ARBA" id="ARBA00022833"/>
    </source>
</evidence>
<dbReference type="SUPFAM" id="SSF50923">
    <property type="entry name" value="Hemopexin-like domain"/>
    <property type="match status" value="1"/>
</dbReference>
<evidence type="ECO:0000259" key="17">
    <source>
        <dbReference type="SMART" id="SM00235"/>
    </source>
</evidence>
<feature type="repeat" description="Hemopexin" evidence="14">
    <location>
        <begin position="483"/>
        <end position="532"/>
    </location>
</feature>
<dbReference type="InterPro" id="IPR018487">
    <property type="entry name" value="Hemopexin-like_repeat"/>
</dbReference>
<dbReference type="InterPro" id="IPR036365">
    <property type="entry name" value="PGBD-like_sf"/>
</dbReference>
<feature type="binding site" evidence="12">
    <location>
        <position position="242"/>
    </location>
    <ligand>
        <name>Zn(2+)</name>
        <dbReference type="ChEBI" id="CHEBI:29105"/>
        <label>1</label>
    </ligand>
</feature>
<feature type="chain" id="PRO_5043662875" description="Peptidase metallopeptidase domain-containing protein" evidence="16">
    <location>
        <begin position="23"/>
        <end position="679"/>
    </location>
</feature>
<dbReference type="Pfam" id="PF00413">
    <property type="entry name" value="Peptidase_M10"/>
    <property type="match status" value="1"/>
</dbReference>
<dbReference type="PANTHER" id="PTHR10201">
    <property type="entry name" value="MATRIX METALLOPROTEINASE"/>
    <property type="match status" value="1"/>
</dbReference>
<evidence type="ECO:0000256" key="9">
    <source>
        <dbReference type="ARBA" id="ARBA00023145"/>
    </source>
</evidence>
<name>A0AAV2R9B5_MEGNR</name>
<dbReference type="SUPFAM" id="SSF47090">
    <property type="entry name" value="PGBD-like"/>
    <property type="match status" value="1"/>
</dbReference>
<dbReference type="FunFam" id="2.110.10.10:FF:000018">
    <property type="entry name" value="Matrix metallopeptidase 25b"/>
    <property type="match status" value="1"/>
</dbReference>
<dbReference type="InterPro" id="IPR021190">
    <property type="entry name" value="Pept_M10A"/>
</dbReference>
<feature type="active site" evidence="10">
    <location>
        <position position="284"/>
    </location>
</feature>
<dbReference type="CDD" id="cd04278">
    <property type="entry name" value="ZnMc_MMP"/>
    <property type="match status" value="1"/>
</dbReference>
<feature type="binding site" evidence="12">
    <location>
        <position position="237"/>
    </location>
    <ligand>
        <name>Ca(2+)</name>
        <dbReference type="ChEBI" id="CHEBI:29108"/>
        <label>3</label>
    </ligand>
</feature>
<feature type="repeat" description="Hemopexin" evidence="14">
    <location>
        <begin position="632"/>
        <end position="679"/>
    </location>
</feature>
<dbReference type="InterPro" id="IPR024079">
    <property type="entry name" value="MetalloPept_cat_dom_sf"/>
</dbReference>
<accession>A0AAV2R9B5</accession>
<feature type="repeat" description="Hemopexin" evidence="14">
    <location>
        <begin position="584"/>
        <end position="631"/>
    </location>
</feature>
<dbReference type="PROSITE" id="PS00546">
    <property type="entry name" value="CYSTEINE_SWITCH"/>
    <property type="match status" value="1"/>
</dbReference>
<evidence type="ECO:0000313" key="19">
    <source>
        <dbReference type="Proteomes" id="UP001497623"/>
    </source>
</evidence>
<evidence type="ECO:0000313" key="18">
    <source>
        <dbReference type="EMBL" id="CAL4120847.1"/>
    </source>
</evidence>
<sequence>MAVGVYNVAAALVVLLTTLCRGVPVGLSRPRTQGRAYSHFEHHPQRDQPQMNNALDLPTPTISSNITTERPRKGSQNSAVKFMQQFGYMPKPIAGAAPVFTQEYFREQITKLQRFGDIPQTGELDNATLELMDTPRCGLPDLDPEDIDGNHRRRKRYIVGSEGWNKRNLTYYLANWSGKLLSKENVQKELRRAFDAWSTYSLLRFTEVDETQYHTADIVLFFAEYNHQDGYPFDGPSGILAHAYYPYEFGHYGGDVHFDESEEWTMHPKDQYSGLDFFTVAVHELGHSLGLSHSPVGGSIMFPYYKGYTANFALDHDDVMAMWELYIKRKLDGDDEYVRFQPTATTVSPPTEDDESHQADATDDDDSDSHSSGDENEGKRRTEEDDFYEEDRKRREEVEKKREEERKRKAEEDAERKRWEEEIRKREEEIRRREAEERRKWEEEERQRDEAWKESQGGGNRGNDDNKNDKKTTVTPKEPPPVPDLCDGNFDAVAVIRQELFVFKGQYLWRFSERNQLRQGYPSHIRNMFKSLPSYLQKVDAVYERKATGEIVFFIGKYFYVHNGDRLEEGYPKPITEFGLPEVLTELDSVFFWPRAEKLYFFSRNLYWRYNETAGIMDKNYPRDLSRWNGLPTDIQAAFTYTDGTSYFFKGKEYWRYNNQNIAVDNGYPRDATLDWCGC</sequence>
<feature type="binding site" evidence="12">
    <location>
        <position position="540"/>
    </location>
    <ligand>
        <name>Ca(2+)</name>
        <dbReference type="ChEBI" id="CHEBI:29108"/>
        <label>4</label>
    </ligand>
</feature>
<dbReference type="InterPro" id="IPR000585">
    <property type="entry name" value="Hemopexin-like_dom"/>
</dbReference>
<feature type="binding site" evidence="11">
    <location>
        <position position="293"/>
    </location>
    <ligand>
        <name>Zn(2+)</name>
        <dbReference type="ChEBI" id="CHEBI:29105"/>
        <label>2</label>
        <note>catalytic</note>
    </ligand>
</feature>
<keyword evidence="9" id="KW-0865">Zymogen</keyword>
<evidence type="ECO:0000256" key="15">
    <source>
        <dbReference type="SAM" id="MobiDB-lite"/>
    </source>
</evidence>
<keyword evidence="2" id="KW-0645">Protease</keyword>
<feature type="binding site" evidence="12">
    <location>
        <position position="262"/>
    </location>
    <ligand>
        <name>Ca(2+)</name>
        <dbReference type="ChEBI" id="CHEBI:29108"/>
        <label>3</label>
    </ligand>
</feature>
<dbReference type="FunFam" id="3.40.390.10:FF:000022">
    <property type="entry name" value="Matrix metalloproteinase 1, isoform C"/>
    <property type="match status" value="1"/>
</dbReference>
<dbReference type="SUPFAM" id="SSF55486">
    <property type="entry name" value="Metalloproteases ('zincins'), catalytic domain"/>
    <property type="match status" value="1"/>
</dbReference>
<organism evidence="18 19">
    <name type="scientific">Meganyctiphanes norvegica</name>
    <name type="common">Northern krill</name>
    <name type="synonym">Thysanopoda norvegica</name>
    <dbReference type="NCBI Taxonomy" id="48144"/>
    <lineage>
        <taxon>Eukaryota</taxon>
        <taxon>Metazoa</taxon>
        <taxon>Ecdysozoa</taxon>
        <taxon>Arthropoda</taxon>
        <taxon>Crustacea</taxon>
        <taxon>Multicrustacea</taxon>
        <taxon>Malacostraca</taxon>
        <taxon>Eumalacostraca</taxon>
        <taxon>Eucarida</taxon>
        <taxon>Euphausiacea</taxon>
        <taxon>Euphausiidae</taxon>
        <taxon>Meganyctiphanes</taxon>
    </lineage>
</organism>
<dbReference type="GO" id="GO:0031012">
    <property type="term" value="C:extracellular matrix"/>
    <property type="evidence" value="ECO:0007669"/>
    <property type="project" value="InterPro"/>
</dbReference>
<protein>
    <recommendedName>
        <fullName evidence="17">Peptidase metallopeptidase domain-containing protein</fullName>
    </recommendedName>
</protein>
<feature type="binding site" evidence="12">
    <location>
        <position position="253"/>
    </location>
    <ligand>
        <name>Ca(2+)</name>
        <dbReference type="ChEBI" id="CHEBI:29108"/>
        <label>2</label>
    </ligand>
</feature>
<comment type="cofactor">
    <cofactor evidence="12">
        <name>Ca(2+)</name>
        <dbReference type="ChEBI" id="CHEBI:29108"/>
    </cofactor>
    <text evidence="12">Can bind about 5 Ca(2+) ions per subunit.</text>
</comment>
<feature type="binding site" evidence="12">
    <location>
        <position position="257"/>
    </location>
    <ligand>
        <name>Zn(2+)</name>
        <dbReference type="ChEBI" id="CHEBI:29105"/>
        <label>1</label>
    </ligand>
</feature>
<evidence type="ECO:0000256" key="16">
    <source>
        <dbReference type="SAM" id="SignalP"/>
    </source>
</evidence>
<feature type="modified residue" description="Phosphotyrosine; by PKDCC" evidence="13">
    <location>
        <position position="571"/>
    </location>
</feature>
<evidence type="ECO:0000256" key="5">
    <source>
        <dbReference type="ARBA" id="ARBA00022737"/>
    </source>
</evidence>
<keyword evidence="7 11" id="KW-0862">Zinc</keyword>
<evidence type="ECO:0000256" key="8">
    <source>
        <dbReference type="ARBA" id="ARBA00023049"/>
    </source>
</evidence>
<keyword evidence="3 11" id="KW-0479">Metal-binding</keyword>
<feature type="binding site" evidence="12">
    <location>
        <position position="235"/>
    </location>
    <ligand>
        <name>Ca(2+)</name>
        <dbReference type="ChEBI" id="CHEBI:29108"/>
        <label>3</label>
    </ligand>
</feature>
<feature type="binding site" description="in inhibited form" evidence="12">
    <location>
        <position position="137"/>
    </location>
    <ligand>
        <name>Zn(2+)</name>
        <dbReference type="ChEBI" id="CHEBI:29105"/>
        <label>2</label>
        <note>catalytic</note>
    </ligand>
</feature>
<evidence type="ECO:0000256" key="1">
    <source>
        <dbReference type="ARBA" id="ARBA00010370"/>
    </source>
</evidence>
<feature type="compositionally biased region" description="Basic and acidic residues" evidence="15">
    <location>
        <begin position="390"/>
        <end position="453"/>
    </location>
</feature>
<feature type="binding site" evidence="11">
    <location>
        <position position="283"/>
    </location>
    <ligand>
        <name>Zn(2+)</name>
        <dbReference type="ChEBI" id="CHEBI:29105"/>
        <label>2</label>
        <note>catalytic</note>
    </ligand>
</feature>
<feature type="binding site" evidence="12">
    <location>
        <position position="259"/>
    </location>
    <ligand>
        <name>Ca(2+)</name>
        <dbReference type="ChEBI" id="CHEBI:29108"/>
        <label>3</label>
    </ligand>
</feature>
<feature type="binding site" evidence="12">
    <location>
        <position position="227"/>
    </location>
    <ligand>
        <name>Zn(2+)</name>
        <dbReference type="ChEBI" id="CHEBI:29105"/>
        <label>1</label>
    </ligand>
</feature>
<keyword evidence="12" id="KW-0106">Calcium</keyword>
<comment type="similarity">
    <text evidence="1">Belongs to the peptidase M10A family.</text>
</comment>
<gene>
    <name evidence="18" type="ORF">MNOR_LOCUS22132</name>
</gene>
<feature type="binding site" evidence="11">
    <location>
        <position position="287"/>
    </location>
    <ligand>
        <name>Zn(2+)</name>
        <dbReference type="ChEBI" id="CHEBI:29105"/>
        <label>2</label>
        <note>catalytic</note>
    </ligand>
</feature>
<dbReference type="Proteomes" id="UP001497623">
    <property type="component" value="Unassembled WGS sequence"/>
</dbReference>
<dbReference type="PANTHER" id="PTHR10201:SF169">
    <property type="entry name" value="MATRIX METALLOPROTEINASE-16-LIKE PROTEIN"/>
    <property type="match status" value="1"/>
</dbReference>
<dbReference type="InterPro" id="IPR006026">
    <property type="entry name" value="Peptidase_Metallo"/>
</dbReference>
<dbReference type="GO" id="GO:0008270">
    <property type="term" value="F:zinc ion binding"/>
    <property type="evidence" value="ECO:0007669"/>
    <property type="project" value="InterPro"/>
</dbReference>
<feature type="domain" description="Peptidase metallopeptidase" evidence="17">
    <location>
        <begin position="160"/>
        <end position="328"/>
    </location>
</feature>
<dbReference type="InterPro" id="IPR036375">
    <property type="entry name" value="Hemopexin-like_dom_sf"/>
</dbReference>
<feature type="signal peptide" evidence="16">
    <location>
        <begin position="1"/>
        <end position="22"/>
    </location>
</feature>
<dbReference type="Gene3D" id="2.110.10.10">
    <property type="entry name" value="Hemopexin-like domain"/>
    <property type="match status" value="1"/>
</dbReference>
<comment type="caution">
    <text evidence="18">The sequence shown here is derived from an EMBL/GenBank/DDBJ whole genome shotgun (WGS) entry which is preliminary data.</text>
</comment>
<keyword evidence="5" id="KW-0677">Repeat</keyword>
<keyword evidence="6" id="KW-0378">Hydrolase</keyword>
<feature type="binding site" evidence="12">
    <location>
        <position position="217"/>
    </location>
    <ligand>
        <name>Ca(2+)</name>
        <dbReference type="ChEBI" id="CHEBI:29108"/>
        <label>2</label>
    </ligand>
</feature>
<feature type="compositionally biased region" description="Acidic residues" evidence="15">
    <location>
        <begin position="351"/>
        <end position="367"/>
    </location>
</feature>
<comment type="cofactor">
    <cofactor evidence="12">
        <name>Zn(2+)</name>
        <dbReference type="ChEBI" id="CHEBI:29105"/>
    </cofactor>
    <text evidence="12">Binds 2 Zn(2+) ions per subunit.</text>
</comment>
<dbReference type="PROSITE" id="PS51642">
    <property type="entry name" value="HEMOPEXIN_2"/>
    <property type="match status" value="4"/>
</dbReference>
<feature type="compositionally biased region" description="Basic and acidic residues" evidence="15">
    <location>
        <begin position="368"/>
        <end position="383"/>
    </location>
</feature>
<feature type="compositionally biased region" description="Basic and acidic residues" evidence="15">
    <location>
        <begin position="462"/>
        <end position="472"/>
    </location>
</feature>
<feature type="repeat" description="Hemopexin" evidence="14">
    <location>
        <begin position="536"/>
        <end position="582"/>
    </location>
</feature>
<feature type="binding site" evidence="12">
    <location>
        <position position="301"/>
    </location>
    <ligand>
        <name>Zn(2+)</name>
        <dbReference type="ChEBI" id="CHEBI:29105"/>
        <label>2</label>
        <note>catalytic</note>
    </ligand>
</feature>
<keyword evidence="19" id="KW-1185">Reference proteome</keyword>
<feature type="binding site" evidence="12">
    <location>
        <position position="234"/>
    </location>
    <ligand>
        <name>Ca(2+)</name>
        <dbReference type="ChEBI" id="CHEBI:29108"/>
        <label>3</label>
    </ligand>
</feature>
<keyword evidence="8" id="KW-0482">Metalloprotease</keyword>
<feature type="binding site" evidence="12">
    <location>
        <position position="262"/>
    </location>
    <ligand>
        <name>Ca(2+)</name>
        <dbReference type="ChEBI" id="CHEBI:29108"/>
        <label>1</label>
    </ligand>
</feature>
<dbReference type="AlphaFoldDB" id="A0AAV2R9B5"/>
<dbReference type="CDD" id="cd00094">
    <property type="entry name" value="HX"/>
    <property type="match status" value="1"/>
</dbReference>
<evidence type="ECO:0000256" key="10">
    <source>
        <dbReference type="PIRSR" id="PIRSR001191-1"/>
    </source>
</evidence>
<evidence type="ECO:0000256" key="12">
    <source>
        <dbReference type="PIRSR" id="PIRSR621190-2"/>
    </source>
</evidence>
<feature type="binding site" evidence="12">
    <location>
        <position position="255"/>
    </location>
    <ligand>
        <name>Ca(2+)</name>
        <dbReference type="ChEBI" id="CHEBI:29108"/>
        <label>2</label>
    </ligand>
</feature>
<proteinExistence type="inferred from homology"/>
<dbReference type="InterPro" id="IPR001818">
    <property type="entry name" value="Pept_M10_metallopeptidase"/>
</dbReference>
<dbReference type="GO" id="GO:0005615">
    <property type="term" value="C:extracellular space"/>
    <property type="evidence" value="ECO:0007669"/>
    <property type="project" value="TreeGrafter"/>
</dbReference>
<evidence type="ECO:0000256" key="14">
    <source>
        <dbReference type="PROSITE-ProRule" id="PRU01011"/>
    </source>
</evidence>
<dbReference type="Pfam" id="PF00045">
    <property type="entry name" value="Hemopexin"/>
    <property type="match status" value="4"/>
</dbReference>
<dbReference type="PRINTS" id="PR00138">
    <property type="entry name" value="MATRIXIN"/>
</dbReference>
<dbReference type="GO" id="GO:0004222">
    <property type="term" value="F:metalloendopeptidase activity"/>
    <property type="evidence" value="ECO:0007669"/>
    <property type="project" value="InterPro"/>
</dbReference>
<dbReference type="SMART" id="SM00120">
    <property type="entry name" value="HX"/>
    <property type="match status" value="4"/>
</dbReference>
<reference evidence="18 19" key="1">
    <citation type="submission" date="2024-05" db="EMBL/GenBank/DDBJ databases">
        <authorList>
            <person name="Wallberg A."/>
        </authorList>
    </citation>
    <scope>NUCLEOTIDE SEQUENCE [LARGE SCALE GENOMIC DNA]</scope>
</reference>
<feature type="binding site" evidence="12">
    <location>
        <position position="229"/>
    </location>
    <ligand>
        <name>Zn(2+)</name>
        <dbReference type="ChEBI" id="CHEBI:29105"/>
        <label>1</label>
    </ligand>
</feature>
<dbReference type="PIRSF" id="PIRSF001191">
    <property type="entry name" value="Peptidase_M10A_matrix"/>
    <property type="match status" value="1"/>
</dbReference>
<evidence type="ECO:0000256" key="2">
    <source>
        <dbReference type="ARBA" id="ARBA00022670"/>
    </source>
</evidence>
<dbReference type="GO" id="GO:0030574">
    <property type="term" value="P:collagen catabolic process"/>
    <property type="evidence" value="ECO:0007669"/>
    <property type="project" value="TreeGrafter"/>
</dbReference>